<dbReference type="GO" id="GO:0008757">
    <property type="term" value="F:S-adenosylmethionine-dependent methyltransferase activity"/>
    <property type="evidence" value="ECO:0007669"/>
    <property type="project" value="InterPro"/>
</dbReference>
<evidence type="ECO:0000256" key="1">
    <source>
        <dbReference type="ARBA" id="ARBA00000085"/>
    </source>
</evidence>
<dbReference type="GO" id="GO:0008984">
    <property type="term" value="F:protein-glutamate methylesterase activity"/>
    <property type="evidence" value="ECO:0007669"/>
    <property type="project" value="InterPro"/>
</dbReference>
<dbReference type="PROSITE" id="PS50122">
    <property type="entry name" value="CHEB"/>
    <property type="match status" value="1"/>
</dbReference>
<feature type="active site" evidence="3">
    <location>
        <position position="15"/>
    </location>
</feature>
<dbReference type="Pfam" id="PF13596">
    <property type="entry name" value="PAS_10"/>
    <property type="match status" value="1"/>
</dbReference>
<dbReference type="Gene3D" id="3.30.450.20">
    <property type="entry name" value="PAS domain"/>
    <property type="match status" value="1"/>
</dbReference>
<dbReference type="InterPro" id="IPR022641">
    <property type="entry name" value="CheR_N"/>
</dbReference>
<keyword evidence="3" id="KW-0145">Chemotaxis</keyword>
<feature type="coiled-coil region" evidence="4">
    <location>
        <begin position="638"/>
        <end position="700"/>
    </location>
</feature>
<feature type="domain" description="Histidine kinase" evidence="5">
    <location>
        <begin position="850"/>
        <end position="1058"/>
    </location>
</feature>
<protein>
    <recommendedName>
        <fullName evidence="2">histidine kinase</fullName>
        <ecNumber evidence="2">2.7.13.3</ecNumber>
    </recommendedName>
</protein>
<keyword evidence="3" id="KW-0378">Hydrolase</keyword>
<feature type="active site" evidence="3">
    <location>
        <position position="133"/>
    </location>
</feature>
<dbReference type="PANTHER" id="PTHR24422">
    <property type="entry name" value="CHEMOTAXIS PROTEIN METHYLTRANSFERASE"/>
    <property type="match status" value="1"/>
</dbReference>
<dbReference type="InterPro" id="IPR003594">
    <property type="entry name" value="HATPase_dom"/>
</dbReference>
<evidence type="ECO:0000256" key="3">
    <source>
        <dbReference type="PROSITE-ProRule" id="PRU00050"/>
    </source>
</evidence>
<evidence type="ECO:0000256" key="2">
    <source>
        <dbReference type="ARBA" id="ARBA00012438"/>
    </source>
</evidence>
<dbReference type="InterPro" id="IPR036097">
    <property type="entry name" value="HisK_dim/P_sf"/>
</dbReference>
<dbReference type="Pfam" id="PF00512">
    <property type="entry name" value="HisKA"/>
    <property type="match status" value="1"/>
</dbReference>
<dbReference type="SUPFAM" id="SSF53335">
    <property type="entry name" value="S-adenosyl-L-methionine-dependent methyltransferases"/>
    <property type="match status" value="1"/>
</dbReference>
<proteinExistence type="predicted"/>
<dbReference type="SUPFAM" id="SSF52738">
    <property type="entry name" value="Methylesterase CheB, C-terminal domain"/>
    <property type="match status" value="1"/>
</dbReference>
<dbReference type="GO" id="GO:0006935">
    <property type="term" value="P:chemotaxis"/>
    <property type="evidence" value="ECO:0007669"/>
    <property type="project" value="UniProtKB-UniRule"/>
</dbReference>
<dbReference type="SMART" id="SM00387">
    <property type="entry name" value="HATPase_c"/>
    <property type="match status" value="1"/>
</dbReference>
<reference evidence="8 9" key="1">
    <citation type="submission" date="2016-10" db="EMBL/GenBank/DDBJ databases">
        <authorList>
            <person name="de Groot N.N."/>
        </authorList>
    </citation>
    <scope>NUCLEOTIDE SEQUENCE [LARGE SCALE GENOMIC DNA]</scope>
    <source>
        <strain evidence="8 9">DSM 19938</strain>
    </source>
</reference>
<dbReference type="EMBL" id="FNXY01000007">
    <property type="protein sequence ID" value="SEJ42254.1"/>
    <property type="molecule type" value="Genomic_DNA"/>
</dbReference>
<keyword evidence="4" id="KW-0175">Coiled coil</keyword>
<dbReference type="Pfam" id="PF02518">
    <property type="entry name" value="HATPase_c"/>
    <property type="match status" value="1"/>
</dbReference>
<dbReference type="InterPro" id="IPR035965">
    <property type="entry name" value="PAS-like_dom_sf"/>
</dbReference>
<keyword evidence="9" id="KW-1185">Reference proteome</keyword>
<dbReference type="Proteomes" id="UP000199532">
    <property type="component" value="Unassembled WGS sequence"/>
</dbReference>
<feature type="active site" evidence="3">
    <location>
        <position position="41"/>
    </location>
</feature>
<dbReference type="SMART" id="SM00138">
    <property type="entry name" value="MeTrc"/>
    <property type="match status" value="1"/>
</dbReference>
<dbReference type="InterPro" id="IPR035909">
    <property type="entry name" value="CheB_C"/>
</dbReference>
<dbReference type="InterPro" id="IPR050903">
    <property type="entry name" value="Bact_Chemotaxis_MeTrfase"/>
</dbReference>
<dbReference type="STRING" id="408657.SAMN04487995_4624"/>
<dbReference type="SUPFAM" id="SSF55874">
    <property type="entry name" value="ATPase domain of HSP90 chaperone/DNA topoisomerase II/histidine kinase"/>
    <property type="match status" value="1"/>
</dbReference>
<dbReference type="Gene3D" id="3.40.50.150">
    <property type="entry name" value="Vaccinia Virus protein VP39"/>
    <property type="match status" value="1"/>
</dbReference>
<dbReference type="InterPro" id="IPR000673">
    <property type="entry name" value="Sig_transdc_resp-reg_Me-estase"/>
</dbReference>
<dbReference type="AlphaFoldDB" id="A0A1H6YR02"/>
<sequence length="1058" mass="118490">MFTAEPHHIIAIGASAGGLDDLNTFFDNTPSDGVSYIIVQHLSAQFQSHMVTLLSKHSKLVVQQAGDGMSIEGNKVYTIPSDKVMTVRGHTLYLTDKKVDRSNYLTINTFFASLAADYGPKAIGIVLSGLGSDGTDGAKAIKKAGGLVIAREPDGTEFHSMPANVISTGMVDFILEPEAMPAVIEDYVRRELDLLASTIHDEEYVGEIIELIGKELPLDFTDYKHSTILRRIKRRVAANNFGELGSYIKFIKTNPAELEVLAKDFLISVTGFFRDSESYHFLESQVIPGIIAELETQQEIRMWVTGCATGEEAYSIAMLVSEGLGDKVNEHVVKIFATDIDSAALTQAGKGLYRPNTLANVSPERLTKFFQVEGDDYRVKPALRKMVIFAQHDLVKNPPYCNMHFISCRNVLIYMTPALQKKIYLMLLFGLRGQGYLFLGSSENPLPIMESLKVISKKFKVYKNQGSHHPIRFESFSMPEVSYKKLTDAPHAKEQIYKATDRTIGDAVNETVMRDLGQLVICIDQNERILKLYGDTTRFLLQKIMPNDFTELLSGPLAIAYNANINNVVQNDKGATVKGINIQQGEQIISVTMSISPMIYKGRSNGFLVVRINEETPSETTSNNTLVFNEEIYFDQYTKSLEQQVRELKEDRMASNERLYSQEENMQSFNEELLSANEEMQSTSEEMQSINEELHTINSDYQLKNKELAELNDDLNNYFRSNINGQLFLDDQLRLIKFSPGAAKLINLLDTDVGRPLSNISTNFKVETIIEDISAILSGNPVITKEIETRDGRWFQVMTMPYIKQVNNKTSGAIITFNDITELKTVQQQLDKKNEALMRINQDLDNFVYTASHDLLDPLNTIEGSISLIGSIDTNDPEIKEILPIINGSVKKFRSLISEIAQIAKIENDAQQAEPVDVDELLDNIDWSLAERIKSSGAIIKRDVQVKQVVFSKKNLRSILYNLIANGIKYRAERPPVIHIRITEDGVHTLLCVEDNGMGMEKAHLDTIFNKYTRLHTDGDGYGIGLYLASKIVNAAGGRITVESKPDAGSKFTIYLNN</sequence>
<dbReference type="Pfam" id="PF01339">
    <property type="entry name" value="CheB_methylest"/>
    <property type="match status" value="1"/>
</dbReference>
<dbReference type="SUPFAM" id="SSF55785">
    <property type="entry name" value="PYP-like sensor domain (PAS domain)"/>
    <property type="match status" value="1"/>
</dbReference>
<dbReference type="SMART" id="SM00388">
    <property type="entry name" value="HisKA"/>
    <property type="match status" value="1"/>
</dbReference>
<feature type="domain" description="CheR-type methyltransferase" evidence="7">
    <location>
        <begin position="207"/>
        <end position="443"/>
    </location>
</feature>
<name>A0A1H6YR02_9BACT</name>
<dbReference type="Pfam" id="PF03705">
    <property type="entry name" value="CheR_N"/>
    <property type="match status" value="1"/>
</dbReference>
<feature type="domain" description="CheB-type methylesterase" evidence="6">
    <location>
        <begin position="3"/>
        <end position="191"/>
    </location>
</feature>
<evidence type="ECO:0000259" key="6">
    <source>
        <dbReference type="PROSITE" id="PS50122"/>
    </source>
</evidence>
<organism evidence="8 9">
    <name type="scientific">Dyadobacter koreensis</name>
    <dbReference type="NCBI Taxonomy" id="408657"/>
    <lineage>
        <taxon>Bacteria</taxon>
        <taxon>Pseudomonadati</taxon>
        <taxon>Bacteroidota</taxon>
        <taxon>Cytophagia</taxon>
        <taxon>Cytophagales</taxon>
        <taxon>Spirosomataceae</taxon>
        <taxon>Dyadobacter</taxon>
    </lineage>
</organism>
<dbReference type="CDD" id="cd00082">
    <property type="entry name" value="HisKA"/>
    <property type="match status" value="1"/>
</dbReference>
<dbReference type="InterPro" id="IPR000780">
    <property type="entry name" value="CheR_MeTrfase"/>
</dbReference>
<dbReference type="GO" id="GO:0005737">
    <property type="term" value="C:cytoplasm"/>
    <property type="evidence" value="ECO:0007669"/>
    <property type="project" value="InterPro"/>
</dbReference>
<dbReference type="RefSeq" id="WP_090338621.1">
    <property type="nucleotide sequence ID" value="NZ_FNXY01000007.1"/>
</dbReference>
<dbReference type="Pfam" id="PF01739">
    <property type="entry name" value="CheR"/>
    <property type="match status" value="1"/>
</dbReference>
<evidence type="ECO:0000256" key="4">
    <source>
        <dbReference type="SAM" id="Coils"/>
    </source>
</evidence>
<comment type="catalytic activity">
    <reaction evidence="1">
        <text>ATP + protein L-histidine = ADP + protein N-phospho-L-histidine.</text>
        <dbReference type="EC" id="2.7.13.3"/>
    </reaction>
</comment>
<dbReference type="InterPro" id="IPR029063">
    <property type="entry name" value="SAM-dependent_MTases_sf"/>
</dbReference>
<dbReference type="InterPro" id="IPR005467">
    <property type="entry name" value="His_kinase_dom"/>
</dbReference>
<dbReference type="PROSITE" id="PS50109">
    <property type="entry name" value="HIS_KIN"/>
    <property type="match status" value="1"/>
</dbReference>
<dbReference type="Gene3D" id="3.30.565.10">
    <property type="entry name" value="Histidine kinase-like ATPase, C-terminal domain"/>
    <property type="match status" value="1"/>
</dbReference>
<dbReference type="Gene3D" id="3.40.50.180">
    <property type="entry name" value="Methylesterase CheB, C-terminal domain"/>
    <property type="match status" value="1"/>
</dbReference>
<evidence type="ECO:0000313" key="8">
    <source>
        <dbReference type="EMBL" id="SEJ42254.1"/>
    </source>
</evidence>
<dbReference type="PROSITE" id="PS50123">
    <property type="entry name" value="CHER"/>
    <property type="match status" value="1"/>
</dbReference>
<accession>A0A1H6YR02</accession>
<dbReference type="InterPro" id="IPR003661">
    <property type="entry name" value="HisK_dim/P_dom"/>
</dbReference>
<dbReference type="Gene3D" id="1.10.287.130">
    <property type="match status" value="1"/>
</dbReference>
<dbReference type="GO" id="GO:0000156">
    <property type="term" value="F:phosphorelay response regulator activity"/>
    <property type="evidence" value="ECO:0007669"/>
    <property type="project" value="InterPro"/>
</dbReference>
<dbReference type="SUPFAM" id="SSF47757">
    <property type="entry name" value="Chemotaxis receptor methyltransferase CheR, N-terminal domain"/>
    <property type="match status" value="1"/>
</dbReference>
<dbReference type="InterPro" id="IPR036890">
    <property type="entry name" value="HATPase_C_sf"/>
</dbReference>
<dbReference type="PANTHER" id="PTHR24422:SF10">
    <property type="entry name" value="CHEMOTAXIS PROTEIN METHYLTRANSFERASE 2"/>
    <property type="match status" value="1"/>
</dbReference>
<evidence type="ECO:0000259" key="7">
    <source>
        <dbReference type="PROSITE" id="PS50123"/>
    </source>
</evidence>
<dbReference type="OrthoDB" id="9816309at2"/>
<gene>
    <name evidence="8" type="ORF">SAMN04487995_4624</name>
</gene>
<dbReference type="GO" id="GO:0000155">
    <property type="term" value="F:phosphorelay sensor kinase activity"/>
    <property type="evidence" value="ECO:0007669"/>
    <property type="project" value="InterPro"/>
</dbReference>
<dbReference type="InterPro" id="IPR022642">
    <property type="entry name" value="CheR_C"/>
</dbReference>
<dbReference type="SUPFAM" id="SSF47384">
    <property type="entry name" value="Homodimeric domain of signal transducing histidine kinase"/>
    <property type="match status" value="1"/>
</dbReference>
<evidence type="ECO:0000313" key="9">
    <source>
        <dbReference type="Proteomes" id="UP000199532"/>
    </source>
</evidence>
<dbReference type="CDD" id="cd16434">
    <property type="entry name" value="CheB-CheR_fusion"/>
    <property type="match status" value="1"/>
</dbReference>
<dbReference type="PRINTS" id="PR00996">
    <property type="entry name" value="CHERMTFRASE"/>
</dbReference>
<dbReference type="EC" id="2.7.13.3" evidence="2"/>
<evidence type="ECO:0000259" key="5">
    <source>
        <dbReference type="PROSITE" id="PS50109"/>
    </source>
</evidence>